<gene>
    <name evidence="1" type="ORF">ORJ04_03490</name>
</gene>
<evidence type="ECO:0000313" key="1">
    <source>
        <dbReference type="EMBL" id="MDP5135010.1"/>
    </source>
</evidence>
<keyword evidence="2" id="KW-1185">Reference proteome</keyword>
<dbReference type="EMBL" id="JAPJDZ010000005">
    <property type="protein sequence ID" value="MDP5135010.1"/>
    <property type="molecule type" value="Genomic_DNA"/>
</dbReference>
<organism evidence="1 2">
    <name type="scientific">Rheinheimera baltica</name>
    <dbReference type="NCBI Taxonomy" id="67576"/>
    <lineage>
        <taxon>Bacteria</taxon>
        <taxon>Pseudomonadati</taxon>
        <taxon>Pseudomonadota</taxon>
        <taxon>Gammaproteobacteria</taxon>
        <taxon>Chromatiales</taxon>
        <taxon>Chromatiaceae</taxon>
        <taxon>Rheinheimera</taxon>
    </lineage>
</organism>
<dbReference type="RefSeq" id="WP_305973846.1">
    <property type="nucleotide sequence ID" value="NZ_JAPJDZ010000005.1"/>
</dbReference>
<accession>A0ABT9HV58</accession>
<evidence type="ECO:0008006" key="3">
    <source>
        <dbReference type="Google" id="ProtNLM"/>
    </source>
</evidence>
<sequence>MHGHFARILSVSSVLAGLARIWLCCIHIILLAHETNMPIDPIVFICLIKQFRAEDASCQILLNWLSQATLLQCQTAGNAVFESLITQLTNDFAVVMQAVATLDNHAENHDICQTLLTQLSQFYTWLATLSGNSTQHLEQQWQDSWANSSTCAATCGEGAVIQQVTACGTETTTHKVRLSDATSIVPPRTVAFNKYD</sequence>
<dbReference type="Proteomes" id="UP001231109">
    <property type="component" value="Unassembled WGS sequence"/>
</dbReference>
<name>A0ABT9HV58_9GAMM</name>
<evidence type="ECO:0000313" key="2">
    <source>
        <dbReference type="Proteomes" id="UP001231109"/>
    </source>
</evidence>
<reference evidence="1 2" key="1">
    <citation type="submission" date="2022-11" db="EMBL/GenBank/DDBJ databases">
        <title>Viruses from the air-sea interface of a natural surface slick.</title>
        <authorList>
            <person name="Rahlff J."/>
            <person name="Holmfeldt K."/>
        </authorList>
    </citation>
    <scope>NUCLEOTIDE SEQUENCE [LARGE SCALE GENOMIC DNA]</scope>
    <source>
        <strain evidence="1 2">SMS4</strain>
    </source>
</reference>
<comment type="caution">
    <text evidence="1">The sequence shown here is derived from an EMBL/GenBank/DDBJ whole genome shotgun (WGS) entry which is preliminary data.</text>
</comment>
<protein>
    <recommendedName>
        <fullName evidence="3">Orphan protein</fullName>
    </recommendedName>
</protein>
<proteinExistence type="predicted"/>